<comment type="caution">
    <text evidence="2">The sequence shown here is derived from an EMBL/GenBank/DDBJ whole genome shotgun (WGS) entry which is preliminary data.</text>
</comment>
<dbReference type="InterPro" id="IPR036852">
    <property type="entry name" value="Peptidase_S8/S53_dom_sf"/>
</dbReference>
<feature type="chain" id="PRO_5035863395" evidence="1">
    <location>
        <begin position="24"/>
        <end position="125"/>
    </location>
</feature>
<dbReference type="GO" id="GO:0006508">
    <property type="term" value="P:proteolysis"/>
    <property type="evidence" value="ECO:0007669"/>
    <property type="project" value="InterPro"/>
</dbReference>
<accession>A0A8T2XZG8</accession>
<dbReference type="GO" id="GO:0004252">
    <property type="term" value="F:serine-type endopeptidase activity"/>
    <property type="evidence" value="ECO:0007669"/>
    <property type="project" value="InterPro"/>
</dbReference>
<evidence type="ECO:0000313" key="2">
    <source>
        <dbReference type="EMBL" id="KAH8498212.1"/>
    </source>
</evidence>
<dbReference type="Proteomes" id="UP000807159">
    <property type="component" value="Chromosome 9"/>
</dbReference>
<protein>
    <submittedName>
        <fullName evidence="2">Uncharacterized protein</fullName>
    </submittedName>
</protein>
<evidence type="ECO:0000313" key="3">
    <source>
        <dbReference type="Proteomes" id="UP000807159"/>
    </source>
</evidence>
<dbReference type="AlphaFoldDB" id="A0A8T2XZG8"/>
<organism evidence="2 3">
    <name type="scientific">Populus deltoides</name>
    <name type="common">Eastern poplar</name>
    <name type="synonym">Eastern cottonwood</name>
    <dbReference type="NCBI Taxonomy" id="3696"/>
    <lineage>
        <taxon>Eukaryota</taxon>
        <taxon>Viridiplantae</taxon>
        <taxon>Streptophyta</taxon>
        <taxon>Embryophyta</taxon>
        <taxon>Tracheophyta</taxon>
        <taxon>Spermatophyta</taxon>
        <taxon>Magnoliopsida</taxon>
        <taxon>eudicotyledons</taxon>
        <taxon>Gunneridae</taxon>
        <taxon>Pentapetalae</taxon>
        <taxon>rosids</taxon>
        <taxon>fabids</taxon>
        <taxon>Malpighiales</taxon>
        <taxon>Salicaceae</taxon>
        <taxon>Saliceae</taxon>
        <taxon>Populus</taxon>
    </lineage>
</organism>
<gene>
    <name evidence="2" type="ORF">H0E87_017225</name>
</gene>
<evidence type="ECO:0000256" key="1">
    <source>
        <dbReference type="SAM" id="SignalP"/>
    </source>
</evidence>
<dbReference type="EMBL" id="JACEGQ020000009">
    <property type="protein sequence ID" value="KAH8498212.1"/>
    <property type="molecule type" value="Genomic_DNA"/>
</dbReference>
<feature type="signal peptide" evidence="1">
    <location>
        <begin position="1"/>
        <end position="23"/>
    </location>
</feature>
<keyword evidence="1" id="KW-0732">Signal</keyword>
<proteinExistence type="predicted"/>
<name>A0A8T2XZG8_POPDE</name>
<reference evidence="2" key="1">
    <citation type="journal article" date="2021" name="J. Hered.">
        <title>Genome Assembly of Salicaceae Populus deltoides (Eastern Cottonwood) I-69 Based on Nanopore Sequencing and Hi-C Technologies.</title>
        <authorList>
            <person name="Bai S."/>
            <person name="Wu H."/>
            <person name="Zhang J."/>
            <person name="Pan Z."/>
            <person name="Zhao W."/>
            <person name="Li Z."/>
            <person name="Tong C."/>
        </authorList>
    </citation>
    <scope>NUCLEOTIDE SEQUENCE</scope>
    <source>
        <tissue evidence="2">Leaf</tissue>
    </source>
</reference>
<dbReference type="Gene3D" id="3.40.50.200">
    <property type="entry name" value="Peptidase S8/S53 domain"/>
    <property type="match status" value="1"/>
</dbReference>
<sequence length="125" mass="13786">MSGILLVLLLAFLLKTLPLVILAKSNVYIVYMGDMIHDEPELVQESHHELLSDIVGRILSSHTARSWDFLHIEPQVVVGTLSKRHSGVGSIIGVMDTGIWPESESFRDVGGAISLERDMPGRRGI</sequence>
<keyword evidence="3" id="KW-1185">Reference proteome</keyword>